<evidence type="ECO:0000256" key="1">
    <source>
        <dbReference type="SAM" id="MobiDB-lite"/>
    </source>
</evidence>
<feature type="compositionally biased region" description="Polar residues" evidence="1">
    <location>
        <begin position="27"/>
        <end position="36"/>
    </location>
</feature>
<gene>
    <name evidence="2" type="ORF">K503DRAFT_191331</name>
</gene>
<feature type="region of interest" description="Disordered" evidence="1">
    <location>
        <begin position="1"/>
        <end position="40"/>
    </location>
</feature>
<dbReference type="InParanoid" id="A0A1B7MDI5"/>
<organism evidence="2 3">
    <name type="scientific">Rhizopogon vinicolor AM-OR11-026</name>
    <dbReference type="NCBI Taxonomy" id="1314800"/>
    <lineage>
        <taxon>Eukaryota</taxon>
        <taxon>Fungi</taxon>
        <taxon>Dikarya</taxon>
        <taxon>Basidiomycota</taxon>
        <taxon>Agaricomycotina</taxon>
        <taxon>Agaricomycetes</taxon>
        <taxon>Agaricomycetidae</taxon>
        <taxon>Boletales</taxon>
        <taxon>Suillineae</taxon>
        <taxon>Rhizopogonaceae</taxon>
        <taxon>Rhizopogon</taxon>
    </lineage>
</organism>
<evidence type="ECO:0000313" key="3">
    <source>
        <dbReference type="Proteomes" id="UP000092154"/>
    </source>
</evidence>
<protein>
    <submittedName>
        <fullName evidence="2">Uncharacterized protein</fullName>
    </submittedName>
</protein>
<accession>A0A1B7MDI5</accession>
<feature type="compositionally biased region" description="Acidic residues" evidence="1">
    <location>
        <begin position="1"/>
        <end position="14"/>
    </location>
</feature>
<dbReference type="OrthoDB" id="5392716at2759"/>
<proteinExistence type="predicted"/>
<dbReference type="Proteomes" id="UP000092154">
    <property type="component" value="Unassembled WGS sequence"/>
</dbReference>
<dbReference type="AlphaFoldDB" id="A0A1B7MDI5"/>
<reference evidence="2 3" key="1">
    <citation type="submission" date="2016-06" db="EMBL/GenBank/DDBJ databases">
        <title>Comparative genomics of the ectomycorrhizal sister species Rhizopogon vinicolor and Rhizopogon vesiculosus (Basidiomycota: Boletales) reveals a divergence of the mating type B locus.</title>
        <authorList>
            <consortium name="DOE Joint Genome Institute"/>
            <person name="Mujic A.B."/>
            <person name="Kuo A."/>
            <person name="Tritt A."/>
            <person name="Lipzen A."/>
            <person name="Chen C."/>
            <person name="Johnson J."/>
            <person name="Sharma A."/>
            <person name="Barry K."/>
            <person name="Grigoriev I.V."/>
            <person name="Spatafora J.W."/>
        </authorList>
    </citation>
    <scope>NUCLEOTIDE SEQUENCE [LARGE SCALE GENOMIC DNA]</scope>
    <source>
        <strain evidence="2 3">AM-OR11-026</strain>
    </source>
</reference>
<name>A0A1B7MDI5_9AGAM</name>
<sequence>MDPYDVDSPNDDPYNESQSLLVEDGTSPRTPNNPEGRNQRKRCLIAPKNDQSIQQILAQYHRDGITDREKISRLLKAEHGVTMSEATVARRRQQFGLLGSAQSTYSLPGSTKRQLVLDQLDTLTLWNQYEASNV</sequence>
<dbReference type="STRING" id="1314800.A0A1B7MDI5"/>
<evidence type="ECO:0000313" key="2">
    <source>
        <dbReference type="EMBL" id="OAX30661.1"/>
    </source>
</evidence>
<dbReference type="EMBL" id="KV450110">
    <property type="protein sequence ID" value="OAX30661.1"/>
    <property type="molecule type" value="Genomic_DNA"/>
</dbReference>
<keyword evidence="3" id="KW-1185">Reference proteome</keyword>